<evidence type="ECO:0000313" key="4">
    <source>
        <dbReference type="EMBL" id="OHS99395.1"/>
    </source>
</evidence>
<organism evidence="4 5">
    <name type="scientific">Tritrichomonas foetus</name>
    <dbReference type="NCBI Taxonomy" id="1144522"/>
    <lineage>
        <taxon>Eukaryota</taxon>
        <taxon>Metamonada</taxon>
        <taxon>Parabasalia</taxon>
        <taxon>Tritrichomonadida</taxon>
        <taxon>Tritrichomonadidae</taxon>
        <taxon>Tritrichomonas</taxon>
    </lineage>
</organism>
<dbReference type="Gene3D" id="2.130.10.10">
    <property type="entry name" value="YVTN repeat-like/Quinoprotein amine dehydrogenase"/>
    <property type="match status" value="1"/>
</dbReference>
<name>A0A1J4JPF3_9EUKA</name>
<dbReference type="InterPro" id="IPR015943">
    <property type="entry name" value="WD40/YVTN_repeat-like_dom_sf"/>
</dbReference>
<dbReference type="Proteomes" id="UP000179807">
    <property type="component" value="Unassembled WGS sequence"/>
</dbReference>
<evidence type="ECO:0000256" key="3">
    <source>
        <dbReference type="PROSITE-ProRule" id="PRU00221"/>
    </source>
</evidence>
<keyword evidence="2" id="KW-0677">Repeat</keyword>
<dbReference type="InterPro" id="IPR019775">
    <property type="entry name" value="WD40_repeat_CS"/>
</dbReference>
<protein>
    <submittedName>
        <fullName evidence="4">Uncharacterized protein</fullName>
    </submittedName>
</protein>
<dbReference type="GO" id="GO:0005634">
    <property type="term" value="C:nucleus"/>
    <property type="evidence" value="ECO:0007669"/>
    <property type="project" value="TreeGrafter"/>
</dbReference>
<dbReference type="PROSITE" id="PS50082">
    <property type="entry name" value="WD_REPEATS_2"/>
    <property type="match status" value="1"/>
</dbReference>
<dbReference type="InterPro" id="IPR001680">
    <property type="entry name" value="WD40_rpt"/>
</dbReference>
<dbReference type="InterPro" id="IPR036322">
    <property type="entry name" value="WD40_repeat_dom_sf"/>
</dbReference>
<dbReference type="AlphaFoldDB" id="A0A1J4JPF3"/>
<dbReference type="PROSITE" id="PS50294">
    <property type="entry name" value="WD_REPEATS_REGION"/>
    <property type="match status" value="1"/>
</dbReference>
<keyword evidence="1 3" id="KW-0853">WD repeat</keyword>
<dbReference type="VEuPathDB" id="TrichDB:TRFO_34169"/>
<dbReference type="PANTHER" id="PTHR19855:SF11">
    <property type="entry name" value="RIBOSOME BIOGENESIS PROTEIN WDR12"/>
    <property type="match status" value="1"/>
</dbReference>
<dbReference type="SMART" id="SM00320">
    <property type="entry name" value="WD40"/>
    <property type="match status" value="2"/>
</dbReference>
<dbReference type="SUPFAM" id="SSF50978">
    <property type="entry name" value="WD40 repeat-like"/>
    <property type="match status" value="1"/>
</dbReference>
<gene>
    <name evidence="4" type="ORF">TRFO_34169</name>
</gene>
<evidence type="ECO:0000313" key="5">
    <source>
        <dbReference type="Proteomes" id="UP000179807"/>
    </source>
</evidence>
<evidence type="ECO:0000256" key="1">
    <source>
        <dbReference type="ARBA" id="ARBA00022574"/>
    </source>
</evidence>
<dbReference type="EMBL" id="MLAK01001007">
    <property type="protein sequence ID" value="OHS99395.1"/>
    <property type="molecule type" value="Genomic_DNA"/>
</dbReference>
<dbReference type="RefSeq" id="XP_068352532.1">
    <property type="nucleotide sequence ID" value="XM_068509511.1"/>
</dbReference>
<feature type="repeat" description="WD" evidence="3">
    <location>
        <begin position="149"/>
        <end position="189"/>
    </location>
</feature>
<keyword evidence="5" id="KW-1185">Reference proteome</keyword>
<dbReference type="OrthoDB" id="10257301at2759"/>
<sequence>MIKHNRLLHKENDTLKEENTRLSHLIHLAQQRIKDLSGTLQKNQINIMPTITVCNDLIETSTSKRNERMSACFASAGQVQLDSPATCLCDGTFIAAGEINGSISLWSASQNIQSRSTTNSLYRFSSTDSSKSIEKSSLTNPLNKASDPLVGHEGPVTSIQWFDANSISSVSLDSTLRIWDISTSQCQTYHISIPSVSHAIVDTSIVAANCTKSIFFVDTREETPTEIVLDSPITSVASTNLGLFMGNSTGALLLYDPRINKVYQELQISAARLPISKISGTNNVTVTSFDGIVRLIGTELPIFVEKEFSRAPINGSIIGSCCVSLANRDDFIICGSTSGKAIVWTSSDAVQTLSHTGNIVYDCVPLNSFVGSFVTCDNANYLTMWARSFDQASV</sequence>
<accession>A0A1J4JPF3</accession>
<reference evidence="4" key="1">
    <citation type="submission" date="2016-10" db="EMBL/GenBank/DDBJ databases">
        <authorList>
            <person name="Benchimol M."/>
            <person name="Almeida L.G."/>
            <person name="Vasconcelos A.T."/>
            <person name="Perreira-Neves A."/>
            <person name="Rosa I.A."/>
            <person name="Tasca T."/>
            <person name="Bogo M.R."/>
            <person name="de Souza W."/>
        </authorList>
    </citation>
    <scope>NUCLEOTIDE SEQUENCE [LARGE SCALE GENOMIC DNA]</scope>
    <source>
        <strain evidence="4">K</strain>
    </source>
</reference>
<evidence type="ECO:0000256" key="2">
    <source>
        <dbReference type="ARBA" id="ARBA00022737"/>
    </source>
</evidence>
<dbReference type="PANTHER" id="PTHR19855">
    <property type="entry name" value="WD40 REPEAT PROTEIN 12, 37"/>
    <property type="match status" value="1"/>
</dbReference>
<dbReference type="PROSITE" id="PS00678">
    <property type="entry name" value="WD_REPEATS_1"/>
    <property type="match status" value="1"/>
</dbReference>
<comment type="caution">
    <text evidence="4">The sequence shown here is derived from an EMBL/GenBank/DDBJ whole genome shotgun (WGS) entry which is preliminary data.</text>
</comment>
<proteinExistence type="predicted"/>
<dbReference type="GeneID" id="94844215"/>